<feature type="compositionally biased region" description="Low complexity" evidence="1">
    <location>
        <begin position="22"/>
        <end position="37"/>
    </location>
</feature>
<evidence type="ECO:0000313" key="2">
    <source>
        <dbReference type="EMBL" id="CAB4959694.1"/>
    </source>
</evidence>
<feature type="compositionally biased region" description="Basic and acidic residues" evidence="1">
    <location>
        <begin position="88"/>
        <end position="97"/>
    </location>
</feature>
<organism evidence="2">
    <name type="scientific">freshwater metagenome</name>
    <dbReference type="NCBI Taxonomy" id="449393"/>
    <lineage>
        <taxon>unclassified sequences</taxon>
        <taxon>metagenomes</taxon>
        <taxon>ecological metagenomes</taxon>
    </lineage>
</organism>
<reference evidence="2" key="1">
    <citation type="submission" date="2020-05" db="EMBL/GenBank/DDBJ databases">
        <authorList>
            <person name="Chiriac C."/>
            <person name="Salcher M."/>
            <person name="Ghai R."/>
            <person name="Kavagutti S V."/>
        </authorList>
    </citation>
    <scope>NUCLEOTIDE SEQUENCE</scope>
</reference>
<gene>
    <name evidence="2" type="ORF">UFOPK3733_02372</name>
</gene>
<dbReference type="EMBL" id="CAFBNC010000212">
    <property type="protein sequence ID" value="CAB4959694.1"/>
    <property type="molecule type" value="Genomic_DNA"/>
</dbReference>
<dbReference type="AlphaFoldDB" id="A0A6J7L1W2"/>
<protein>
    <submittedName>
        <fullName evidence="2">Unannotated protein</fullName>
    </submittedName>
</protein>
<name>A0A6J7L1W2_9ZZZZ</name>
<sequence length="246" mass="26180">MISGALIASMMGSTPGTCRKVPSSPSSPRNARSSMAAGESCSLATSTPIAMARSRAEPILRTDVGARFTVVRLSGQANPEVSSAARTRSRDSRHEVSGRPTTVNPGRPRATCTSTVTATPATPNRAADGTVASIGPPKHVWWRAIARRDREPTGADPPVSWARWPSLSVHRPRTMASEATDAGLVRSTGELRNHARGDRRRPLWPGPLGAAQPRERQRIRMRGPTPPRKSDTLNSSTAGGGTTRGR</sequence>
<feature type="region of interest" description="Disordered" evidence="1">
    <location>
        <begin position="77"/>
        <end position="132"/>
    </location>
</feature>
<feature type="region of interest" description="Disordered" evidence="1">
    <location>
        <begin position="172"/>
        <end position="246"/>
    </location>
</feature>
<proteinExistence type="predicted"/>
<evidence type="ECO:0000256" key="1">
    <source>
        <dbReference type="SAM" id="MobiDB-lite"/>
    </source>
</evidence>
<accession>A0A6J7L1W2</accession>
<feature type="region of interest" description="Disordered" evidence="1">
    <location>
        <begin position="11"/>
        <end position="39"/>
    </location>
</feature>
<feature type="compositionally biased region" description="Low complexity" evidence="1">
    <location>
        <begin position="108"/>
        <end position="123"/>
    </location>
</feature>